<dbReference type="EMBL" id="BAAAGU010000032">
    <property type="protein sequence ID" value="GAA0652088.1"/>
    <property type="molecule type" value="Genomic_DNA"/>
</dbReference>
<feature type="region of interest" description="Disordered" evidence="1">
    <location>
        <begin position="1"/>
        <end position="29"/>
    </location>
</feature>
<dbReference type="Gene3D" id="3.40.462.20">
    <property type="match status" value="1"/>
</dbReference>
<dbReference type="InterPro" id="IPR016169">
    <property type="entry name" value="FAD-bd_PCMH_sub2"/>
</dbReference>
<evidence type="ECO:0000256" key="1">
    <source>
        <dbReference type="SAM" id="MobiDB-lite"/>
    </source>
</evidence>
<dbReference type="InterPro" id="IPR012951">
    <property type="entry name" value="BBE"/>
</dbReference>
<evidence type="ECO:0000259" key="2">
    <source>
        <dbReference type="Pfam" id="PF08031"/>
    </source>
</evidence>
<organism evidence="3 4">
    <name type="scientific">Streptomyces thermocarboxydovorans</name>
    <dbReference type="NCBI Taxonomy" id="59298"/>
    <lineage>
        <taxon>Bacteria</taxon>
        <taxon>Bacillati</taxon>
        <taxon>Actinomycetota</taxon>
        <taxon>Actinomycetes</taxon>
        <taxon>Kitasatosporales</taxon>
        <taxon>Streptomycetaceae</taxon>
        <taxon>Streptomyces</taxon>
    </lineage>
</organism>
<dbReference type="Pfam" id="PF08031">
    <property type="entry name" value="BBE"/>
    <property type="match status" value="1"/>
</dbReference>
<dbReference type="Gene3D" id="3.30.465.10">
    <property type="match status" value="1"/>
</dbReference>
<protein>
    <recommendedName>
        <fullName evidence="2">Berberine/berberine-like domain-containing protein</fullName>
    </recommendedName>
</protein>
<reference evidence="4" key="1">
    <citation type="journal article" date="2019" name="Int. J. Syst. Evol. Microbiol.">
        <title>The Global Catalogue of Microorganisms (GCM) 10K type strain sequencing project: providing services to taxonomists for standard genome sequencing and annotation.</title>
        <authorList>
            <consortium name="The Broad Institute Genomics Platform"/>
            <consortium name="The Broad Institute Genome Sequencing Center for Infectious Disease"/>
            <person name="Wu L."/>
            <person name="Ma J."/>
        </authorList>
    </citation>
    <scope>NUCLEOTIDE SEQUENCE [LARGE SCALE GENOMIC DNA]</scope>
    <source>
        <strain evidence="4">JCM 10367</strain>
    </source>
</reference>
<feature type="compositionally biased region" description="Basic and acidic residues" evidence="1">
    <location>
        <begin position="12"/>
        <end position="21"/>
    </location>
</feature>
<name>A0ABP3SSU7_9ACTN</name>
<gene>
    <name evidence="3" type="ORF">GCM10009535_33000</name>
</gene>
<comment type="caution">
    <text evidence="3">The sequence shown here is derived from an EMBL/GenBank/DDBJ whole genome shotgun (WGS) entry which is preliminary data.</text>
</comment>
<sequence>MGKVTPTPHAGRQGDRSDSCRRAGHGGRAPLPLEIGWARSAWDAIKRFSSGGSYVNFAGLGEDAGELRSAVYGWHEERLERVRAAYDPEGLFAPAARRP</sequence>
<dbReference type="Proteomes" id="UP001500724">
    <property type="component" value="Unassembled WGS sequence"/>
</dbReference>
<evidence type="ECO:0000313" key="3">
    <source>
        <dbReference type="EMBL" id="GAA0652088.1"/>
    </source>
</evidence>
<proteinExistence type="predicted"/>
<accession>A0ABP3SSU7</accession>
<feature type="domain" description="Berberine/berberine-like" evidence="2">
    <location>
        <begin position="53"/>
        <end position="93"/>
    </location>
</feature>
<evidence type="ECO:0000313" key="4">
    <source>
        <dbReference type="Proteomes" id="UP001500724"/>
    </source>
</evidence>
<keyword evidence="4" id="KW-1185">Reference proteome</keyword>